<dbReference type="InterPro" id="IPR000160">
    <property type="entry name" value="GGDEF_dom"/>
</dbReference>
<name>A0ABW1IR94_9BACL</name>
<dbReference type="InterPro" id="IPR029787">
    <property type="entry name" value="Nucleotide_cyclase"/>
</dbReference>
<accession>A0ABW1IR94</accession>
<organism evidence="4 5">
    <name type="scientific">Marinicrinis lubricantis</name>
    <dbReference type="NCBI Taxonomy" id="2086470"/>
    <lineage>
        <taxon>Bacteria</taxon>
        <taxon>Bacillati</taxon>
        <taxon>Bacillota</taxon>
        <taxon>Bacilli</taxon>
        <taxon>Bacillales</taxon>
        <taxon>Paenibacillaceae</taxon>
    </lineage>
</organism>
<dbReference type="Gene3D" id="3.20.20.450">
    <property type="entry name" value="EAL domain"/>
    <property type="match status" value="1"/>
</dbReference>
<dbReference type="Pfam" id="PF00990">
    <property type="entry name" value="GGDEF"/>
    <property type="match status" value="1"/>
</dbReference>
<dbReference type="EMBL" id="JBHSQV010000166">
    <property type="protein sequence ID" value="MFC5987571.1"/>
    <property type="molecule type" value="Genomic_DNA"/>
</dbReference>
<feature type="domain" description="EAL" evidence="2">
    <location>
        <begin position="232"/>
        <end position="485"/>
    </location>
</feature>
<dbReference type="CDD" id="cd01949">
    <property type="entry name" value="GGDEF"/>
    <property type="match status" value="1"/>
</dbReference>
<dbReference type="CDD" id="cd01948">
    <property type="entry name" value="EAL"/>
    <property type="match status" value="1"/>
</dbReference>
<dbReference type="Pfam" id="PF00563">
    <property type="entry name" value="EAL"/>
    <property type="match status" value="1"/>
</dbReference>
<sequence length="491" mass="56678">MKEFAMKAAVIYGLFGVMYIAFSDYALEWFGITHDSVHRLQSIKGWVFITATAILMYILIRKSMLRRYMDENTGLPNRQLFKANWKSKFVDGRKVTLLLINIDRFKQMNDAFGEETADQLLRETAQRMKGQISMGMKLFKIYADEFAILIEKEIGLQDLQQLCNMLIDQFQKPLLIGHYEIYAHIRIGASLSKSHCSLEELHQQANYALQIAKRDGKELQFFSPEIKSYREQLLLENEMQSALQNEHFEVHYQPQYHSATSSMIGLEALLRWKHPDKGWISPGEFIPLAEESGLIVPLGEWTIRKVCEQIKEWQEHGLEVPKIAINLSLKQLLHTNFPKRVLEIIHQEQLNPCALEFEITESVAIDMDHAAEAIRSLKESGFSISMDDFGTGYSSLNALHKLPVDKLKIDRSFVQNILNDEQKAGILKTIIDLTKHLDMMVIAEGVEKQDEVQFLMQNGCEYIQGYVYSKPLPPMELAKRVQFEMIRKKAP</sequence>
<proteinExistence type="predicted"/>
<evidence type="ECO:0000256" key="1">
    <source>
        <dbReference type="SAM" id="Phobius"/>
    </source>
</evidence>
<feature type="transmembrane region" description="Helical" evidence="1">
    <location>
        <begin position="9"/>
        <end position="31"/>
    </location>
</feature>
<gene>
    <name evidence="4" type="ORF">ACFPXP_14285</name>
</gene>
<comment type="caution">
    <text evidence="4">The sequence shown here is derived from an EMBL/GenBank/DDBJ whole genome shotgun (WGS) entry which is preliminary data.</text>
</comment>
<dbReference type="PANTHER" id="PTHR33121">
    <property type="entry name" value="CYCLIC DI-GMP PHOSPHODIESTERASE PDEF"/>
    <property type="match status" value="1"/>
</dbReference>
<dbReference type="SUPFAM" id="SSF141868">
    <property type="entry name" value="EAL domain-like"/>
    <property type="match status" value="1"/>
</dbReference>
<evidence type="ECO:0000259" key="3">
    <source>
        <dbReference type="PROSITE" id="PS50887"/>
    </source>
</evidence>
<dbReference type="Gene3D" id="3.30.70.270">
    <property type="match status" value="1"/>
</dbReference>
<keyword evidence="1" id="KW-1133">Transmembrane helix</keyword>
<keyword evidence="5" id="KW-1185">Reference proteome</keyword>
<evidence type="ECO:0000313" key="5">
    <source>
        <dbReference type="Proteomes" id="UP001596250"/>
    </source>
</evidence>
<dbReference type="Proteomes" id="UP001596250">
    <property type="component" value="Unassembled WGS sequence"/>
</dbReference>
<dbReference type="InterPro" id="IPR050706">
    <property type="entry name" value="Cyclic-di-GMP_PDE-like"/>
</dbReference>
<dbReference type="PANTHER" id="PTHR33121:SF70">
    <property type="entry name" value="SIGNALING PROTEIN YKOW"/>
    <property type="match status" value="1"/>
</dbReference>
<dbReference type="PROSITE" id="PS50887">
    <property type="entry name" value="GGDEF"/>
    <property type="match status" value="1"/>
</dbReference>
<feature type="transmembrane region" description="Helical" evidence="1">
    <location>
        <begin position="43"/>
        <end position="60"/>
    </location>
</feature>
<keyword evidence="1" id="KW-0472">Membrane</keyword>
<dbReference type="NCBIfam" id="TIGR00254">
    <property type="entry name" value="GGDEF"/>
    <property type="match status" value="1"/>
</dbReference>
<dbReference type="InterPro" id="IPR001633">
    <property type="entry name" value="EAL_dom"/>
</dbReference>
<keyword evidence="1" id="KW-0812">Transmembrane</keyword>
<feature type="domain" description="GGDEF" evidence="3">
    <location>
        <begin position="93"/>
        <end position="225"/>
    </location>
</feature>
<dbReference type="InterPro" id="IPR035919">
    <property type="entry name" value="EAL_sf"/>
</dbReference>
<evidence type="ECO:0000259" key="2">
    <source>
        <dbReference type="PROSITE" id="PS50883"/>
    </source>
</evidence>
<reference evidence="5" key="1">
    <citation type="journal article" date="2019" name="Int. J. Syst. Evol. Microbiol.">
        <title>The Global Catalogue of Microorganisms (GCM) 10K type strain sequencing project: providing services to taxonomists for standard genome sequencing and annotation.</title>
        <authorList>
            <consortium name="The Broad Institute Genomics Platform"/>
            <consortium name="The Broad Institute Genome Sequencing Center for Infectious Disease"/>
            <person name="Wu L."/>
            <person name="Ma J."/>
        </authorList>
    </citation>
    <scope>NUCLEOTIDE SEQUENCE [LARGE SCALE GENOMIC DNA]</scope>
    <source>
        <strain evidence="5">CCM 8749</strain>
    </source>
</reference>
<evidence type="ECO:0000313" key="4">
    <source>
        <dbReference type="EMBL" id="MFC5987571.1"/>
    </source>
</evidence>
<dbReference type="SMART" id="SM00267">
    <property type="entry name" value="GGDEF"/>
    <property type="match status" value="1"/>
</dbReference>
<dbReference type="RefSeq" id="WP_379894975.1">
    <property type="nucleotide sequence ID" value="NZ_CBCSCT010000034.1"/>
</dbReference>
<dbReference type="SUPFAM" id="SSF55073">
    <property type="entry name" value="Nucleotide cyclase"/>
    <property type="match status" value="1"/>
</dbReference>
<protein>
    <submittedName>
        <fullName evidence="4">Bifunctional diguanylate cyclase/phosphodiesterase</fullName>
    </submittedName>
</protein>
<dbReference type="PROSITE" id="PS50883">
    <property type="entry name" value="EAL"/>
    <property type="match status" value="1"/>
</dbReference>
<dbReference type="SMART" id="SM00052">
    <property type="entry name" value="EAL"/>
    <property type="match status" value="1"/>
</dbReference>
<dbReference type="InterPro" id="IPR043128">
    <property type="entry name" value="Rev_trsase/Diguanyl_cyclase"/>
</dbReference>